<comment type="caution">
    <text evidence="2">The sequence shown here is derived from an EMBL/GenBank/DDBJ whole genome shotgun (WGS) entry which is preliminary data.</text>
</comment>
<dbReference type="Pfam" id="PF05699">
    <property type="entry name" value="Dimer_Tnp_hAT"/>
    <property type="match status" value="1"/>
</dbReference>
<dbReference type="Proteomes" id="UP001172457">
    <property type="component" value="Chromosome 6"/>
</dbReference>
<organism evidence="2 3">
    <name type="scientific">Centaurea solstitialis</name>
    <name type="common">yellow star-thistle</name>
    <dbReference type="NCBI Taxonomy" id="347529"/>
    <lineage>
        <taxon>Eukaryota</taxon>
        <taxon>Viridiplantae</taxon>
        <taxon>Streptophyta</taxon>
        <taxon>Embryophyta</taxon>
        <taxon>Tracheophyta</taxon>
        <taxon>Spermatophyta</taxon>
        <taxon>Magnoliopsida</taxon>
        <taxon>eudicotyledons</taxon>
        <taxon>Gunneridae</taxon>
        <taxon>Pentapetalae</taxon>
        <taxon>asterids</taxon>
        <taxon>campanulids</taxon>
        <taxon>Asterales</taxon>
        <taxon>Asteraceae</taxon>
        <taxon>Carduoideae</taxon>
        <taxon>Cardueae</taxon>
        <taxon>Centaureinae</taxon>
        <taxon>Centaurea</taxon>
    </lineage>
</organism>
<feature type="domain" description="HAT C-terminal dimerisation" evidence="1">
    <location>
        <begin position="51"/>
        <end position="89"/>
    </location>
</feature>
<dbReference type="GO" id="GO:0046983">
    <property type="term" value="F:protein dimerization activity"/>
    <property type="evidence" value="ECO:0007669"/>
    <property type="project" value="InterPro"/>
</dbReference>
<protein>
    <recommendedName>
        <fullName evidence="1">HAT C-terminal dimerisation domain-containing protein</fullName>
    </recommendedName>
</protein>
<evidence type="ECO:0000313" key="3">
    <source>
        <dbReference type="Proteomes" id="UP001172457"/>
    </source>
</evidence>
<evidence type="ECO:0000313" key="2">
    <source>
        <dbReference type="EMBL" id="KAJ9544067.1"/>
    </source>
</evidence>
<name>A0AA38W2K4_9ASTR</name>
<keyword evidence="3" id="KW-1185">Reference proteome</keyword>
<dbReference type="EMBL" id="JARYMX010000006">
    <property type="protein sequence ID" value="KAJ9544067.1"/>
    <property type="molecule type" value="Genomic_DNA"/>
</dbReference>
<gene>
    <name evidence="2" type="ORF">OSB04_023774</name>
</gene>
<dbReference type="InterPro" id="IPR008906">
    <property type="entry name" value="HATC_C_dom"/>
</dbReference>
<reference evidence="2" key="1">
    <citation type="submission" date="2023-03" db="EMBL/GenBank/DDBJ databases">
        <title>Chromosome-scale reference genome and RAD-based genetic map of yellow starthistle (Centaurea solstitialis) reveal putative structural variation and QTLs associated with invader traits.</title>
        <authorList>
            <person name="Reatini B."/>
            <person name="Cang F.A."/>
            <person name="Jiang Q."/>
            <person name="Mckibben M.T.W."/>
            <person name="Barker M.S."/>
            <person name="Rieseberg L.H."/>
            <person name="Dlugosch K.M."/>
        </authorList>
    </citation>
    <scope>NUCLEOTIDE SEQUENCE</scope>
    <source>
        <strain evidence="2">CAN-66</strain>
        <tissue evidence="2">Leaf</tissue>
    </source>
</reference>
<proteinExistence type="predicted"/>
<sequence>MTIICGIRDSKSIAVQPNDRVTLWNTLQNEQSKRSRTNHPTSELRNFMATNFMAHANLEDFENLDLMAWWKENEGQYLILADMARDLLSDLESKFGV</sequence>
<accession>A0AA38W2K4</accession>
<dbReference type="AlphaFoldDB" id="A0AA38W2K4"/>
<evidence type="ECO:0000259" key="1">
    <source>
        <dbReference type="Pfam" id="PF05699"/>
    </source>
</evidence>